<feature type="transmembrane region" description="Helical" evidence="3">
    <location>
        <begin position="189"/>
        <end position="205"/>
    </location>
</feature>
<evidence type="ECO:0000259" key="4">
    <source>
        <dbReference type="Pfam" id="PF14159"/>
    </source>
</evidence>
<dbReference type="PANTHER" id="PTHR33222:SF2">
    <property type="entry name" value="PROTEIN CURVATURE THYLAKOID 1D, CHLOROPLASTIC"/>
    <property type="match status" value="1"/>
</dbReference>
<dbReference type="AlphaFoldDB" id="A0A1D1YY86"/>
<dbReference type="Pfam" id="PF14159">
    <property type="entry name" value="CAAD"/>
    <property type="match status" value="1"/>
</dbReference>
<feature type="transmembrane region" description="Helical" evidence="3">
    <location>
        <begin position="156"/>
        <end position="177"/>
    </location>
</feature>
<name>A0A1D1YY86_9ARAE</name>
<proteinExistence type="predicted"/>
<accession>A0A1D1YY86</accession>
<protein>
    <submittedName>
        <fullName evidence="5">Uncharacterized protein At4g01150, chloroplastic</fullName>
    </submittedName>
</protein>
<dbReference type="PANTHER" id="PTHR33222">
    <property type="match status" value="1"/>
</dbReference>
<reference evidence="5" key="1">
    <citation type="submission" date="2015-07" db="EMBL/GenBank/DDBJ databases">
        <title>Transcriptome Assembly of Anthurium amnicola.</title>
        <authorList>
            <person name="Suzuki J."/>
        </authorList>
    </citation>
    <scope>NUCLEOTIDE SEQUENCE</scope>
</reference>
<evidence type="ECO:0000313" key="5">
    <source>
        <dbReference type="EMBL" id="JAT59617.1"/>
    </source>
</evidence>
<organism evidence="5">
    <name type="scientific">Anthurium amnicola</name>
    <dbReference type="NCBI Taxonomy" id="1678845"/>
    <lineage>
        <taxon>Eukaryota</taxon>
        <taxon>Viridiplantae</taxon>
        <taxon>Streptophyta</taxon>
        <taxon>Embryophyta</taxon>
        <taxon>Tracheophyta</taxon>
        <taxon>Spermatophyta</taxon>
        <taxon>Magnoliopsida</taxon>
        <taxon>Liliopsida</taxon>
        <taxon>Araceae</taxon>
        <taxon>Pothoideae</taxon>
        <taxon>Potheae</taxon>
        <taxon>Anthurium</taxon>
    </lineage>
</organism>
<evidence type="ECO:0000256" key="3">
    <source>
        <dbReference type="SAM" id="Phobius"/>
    </source>
</evidence>
<sequence>PPPPSPLCLSLSVEMEASLCTSTSIAIGSRSRSPLLARESGALRSEPHASLPVPLAAAPAGVVSHSRRPGLGFSRISSQLRRAKAAPEDGPKFTVGHFGTVSRTETGAVKSTTTVQDDDEPPRIATEEVPTEEQPDYFNFLNQLDLKLKSEETYPILIYGTGAFVALWISSAIVSAIDSLPLFPKVMEVVGLGFTVWFTYRYVIFKRNRDELFEKIEHFKEQIIGPSVE</sequence>
<keyword evidence="3" id="KW-0472">Membrane</keyword>
<dbReference type="EMBL" id="GDJX01008319">
    <property type="protein sequence ID" value="JAT59617.1"/>
    <property type="molecule type" value="Transcribed_RNA"/>
</dbReference>
<evidence type="ECO:0000256" key="2">
    <source>
        <dbReference type="SAM" id="MobiDB-lite"/>
    </source>
</evidence>
<keyword evidence="3" id="KW-1133">Transmembrane helix</keyword>
<comment type="subcellular location">
    <subcellularLocation>
        <location evidence="1">Membrane</location>
        <topology evidence="1">Multi-pass membrane protein</topology>
    </subcellularLocation>
</comment>
<dbReference type="InterPro" id="IPR025564">
    <property type="entry name" value="CAAD_dom"/>
</dbReference>
<dbReference type="InterPro" id="IPR033344">
    <property type="entry name" value="CURT1"/>
</dbReference>
<feature type="region of interest" description="Disordered" evidence="2">
    <location>
        <begin position="29"/>
        <end position="53"/>
    </location>
</feature>
<feature type="non-terminal residue" evidence="5">
    <location>
        <position position="1"/>
    </location>
</feature>
<keyword evidence="3" id="KW-0812">Transmembrane</keyword>
<dbReference type="GO" id="GO:0009535">
    <property type="term" value="C:chloroplast thylakoid membrane"/>
    <property type="evidence" value="ECO:0007669"/>
    <property type="project" value="TreeGrafter"/>
</dbReference>
<evidence type="ECO:0000256" key="1">
    <source>
        <dbReference type="ARBA" id="ARBA00004141"/>
    </source>
</evidence>
<feature type="domain" description="Cyanobacterial aminoacyl-tRNA synthetase CAAD" evidence="4">
    <location>
        <begin position="150"/>
        <end position="225"/>
    </location>
</feature>
<gene>
    <name evidence="5" type="primary">At4g01150_2</name>
    <name evidence="5" type="ORF">g.14904</name>
</gene>